<gene>
    <name evidence="2" type="ORF">B0T17DRAFT_396878</name>
</gene>
<sequence length="181" mass="19602">MAARRKTKPSAKSKDSRANGTLTPPSSCTRHPKQKSSQRVQMSENPRGRSLDISMLLNAPSSVGLPQKPSNGCEEQVGTRQRKRGRDSEEEQQLCSEAARPPKRAKKSTSDVSDKSQPLNAKALETHTVREGYVDLLELAGLESDNIHGNGGSKRSASKVRIEDGSTISTGTGDHYTATLF</sequence>
<feature type="region of interest" description="Disordered" evidence="1">
    <location>
        <begin position="141"/>
        <end position="181"/>
    </location>
</feature>
<comment type="caution">
    <text evidence="2">The sequence shown here is derived from an EMBL/GenBank/DDBJ whole genome shotgun (WGS) entry which is preliminary data.</text>
</comment>
<feature type="compositionally biased region" description="Basic residues" evidence="1">
    <location>
        <begin position="1"/>
        <end position="11"/>
    </location>
</feature>
<dbReference type="Proteomes" id="UP001174934">
    <property type="component" value="Unassembled WGS sequence"/>
</dbReference>
<evidence type="ECO:0000256" key="1">
    <source>
        <dbReference type="SAM" id="MobiDB-lite"/>
    </source>
</evidence>
<name>A0AA39TMU9_9PEZI</name>
<keyword evidence="3" id="KW-1185">Reference proteome</keyword>
<dbReference type="AlphaFoldDB" id="A0AA39TMU9"/>
<accession>A0AA39TMU9</accession>
<evidence type="ECO:0000313" key="2">
    <source>
        <dbReference type="EMBL" id="KAK0613069.1"/>
    </source>
</evidence>
<proteinExistence type="predicted"/>
<feature type="region of interest" description="Disordered" evidence="1">
    <location>
        <begin position="1"/>
        <end position="124"/>
    </location>
</feature>
<feature type="compositionally biased region" description="Polar residues" evidence="1">
    <location>
        <begin position="18"/>
        <end position="29"/>
    </location>
</feature>
<reference evidence="2" key="1">
    <citation type="submission" date="2023-06" db="EMBL/GenBank/DDBJ databases">
        <title>Genome-scale phylogeny and comparative genomics of the fungal order Sordariales.</title>
        <authorList>
            <consortium name="Lawrence Berkeley National Laboratory"/>
            <person name="Hensen N."/>
            <person name="Bonometti L."/>
            <person name="Westerberg I."/>
            <person name="Brannstrom I.O."/>
            <person name="Guillou S."/>
            <person name="Cros-Aarteil S."/>
            <person name="Calhoun S."/>
            <person name="Haridas S."/>
            <person name="Kuo A."/>
            <person name="Mondo S."/>
            <person name="Pangilinan J."/>
            <person name="Riley R."/>
            <person name="LaButti K."/>
            <person name="Andreopoulos B."/>
            <person name="Lipzen A."/>
            <person name="Chen C."/>
            <person name="Yanf M."/>
            <person name="Daum C."/>
            <person name="Ng V."/>
            <person name="Clum A."/>
            <person name="Steindorff A."/>
            <person name="Ohm R."/>
            <person name="Martin F."/>
            <person name="Silar P."/>
            <person name="Natvig D."/>
            <person name="Lalanne C."/>
            <person name="Gautier V."/>
            <person name="Ament-velasquez S.L."/>
            <person name="Kruys A."/>
            <person name="Hutchinson M.I."/>
            <person name="Powell A.J."/>
            <person name="Barry K."/>
            <person name="Miller A.N."/>
            <person name="Grigoriev I.V."/>
            <person name="Debuchy R."/>
            <person name="Gladieux P."/>
            <person name="Thoren M.H."/>
            <person name="Johannesson H."/>
        </authorList>
    </citation>
    <scope>NUCLEOTIDE SEQUENCE</scope>
    <source>
        <strain evidence="2">SMH3391-2</strain>
    </source>
</reference>
<dbReference type="EMBL" id="JAULSR010000008">
    <property type="protein sequence ID" value="KAK0613069.1"/>
    <property type="molecule type" value="Genomic_DNA"/>
</dbReference>
<evidence type="ECO:0000313" key="3">
    <source>
        <dbReference type="Proteomes" id="UP001174934"/>
    </source>
</evidence>
<protein>
    <submittedName>
        <fullName evidence="2">Uncharacterized protein</fullName>
    </submittedName>
</protein>
<organism evidence="2 3">
    <name type="scientific">Bombardia bombarda</name>
    <dbReference type="NCBI Taxonomy" id="252184"/>
    <lineage>
        <taxon>Eukaryota</taxon>
        <taxon>Fungi</taxon>
        <taxon>Dikarya</taxon>
        <taxon>Ascomycota</taxon>
        <taxon>Pezizomycotina</taxon>
        <taxon>Sordariomycetes</taxon>
        <taxon>Sordariomycetidae</taxon>
        <taxon>Sordariales</taxon>
        <taxon>Lasiosphaeriaceae</taxon>
        <taxon>Bombardia</taxon>
    </lineage>
</organism>